<reference evidence="8" key="1">
    <citation type="submission" date="2021-02" db="EMBL/GenBank/DDBJ databases">
        <authorList>
            <person name="Nowell W R."/>
        </authorList>
    </citation>
    <scope>NUCLEOTIDE SEQUENCE</scope>
    <source>
        <strain evidence="8">Ploen Becks lab</strain>
    </source>
</reference>
<dbReference type="GO" id="GO:0016020">
    <property type="term" value="C:membrane"/>
    <property type="evidence" value="ECO:0007669"/>
    <property type="project" value="UniProtKB-SubCell"/>
</dbReference>
<keyword evidence="6 7" id="KW-0472">Membrane</keyword>
<keyword evidence="9" id="KW-1185">Reference proteome</keyword>
<dbReference type="PANTHER" id="PTHR19317:SF0">
    <property type="entry name" value="PRENYLATED RAB ACCEPTOR PROTEIN 1"/>
    <property type="match status" value="1"/>
</dbReference>
<accession>A0A814B9W0</accession>
<dbReference type="GO" id="GO:0008021">
    <property type="term" value="C:synaptic vesicle"/>
    <property type="evidence" value="ECO:0007669"/>
    <property type="project" value="UniProtKB-SubCell"/>
</dbReference>
<comment type="caution">
    <text evidence="8">The sequence shown here is derived from an EMBL/GenBank/DDBJ whole genome shotgun (WGS) entry which is preliminary data.</text>
</comment>
<gene>
    <name evidence="8" type="ORF">OXX778_LOCUS12666</name>
</gene>
<evidence type="ECO:0000256" key="5">
    <source>
        <dbReference type="ARBA" id="ARBA00022989"/>
    </source>
</evidence>
<evidence type="ECO:0000313" key="9">
    <source>
        <dbReference type="Proteomes" id="UP000663879"/>
    </source>
</evidence>
<keyword evidence="5 7" id="KW-1133">Transmembrane helix</keyword>
<dbReference type="AlphaFoldDB" id="A0A814B9W0"/>
<comment type="caution">
    <text evidence="7">Lacks conserved residue(s) required for the propagation of feature annotation.</text>
</comment>
<evidence type="ECO:0000256" key="4">
    <source>
        <dbReference type="ARBA" id="ARBA00022692"/>
    </source>
</evidence>
<dbReference type="PANTHER" id="PTHR19317">
    <property type="entry name" value="PRENYLATED RAB ACCEPTOR 1-RELATED"/>
    <property type="match status" value="1"/>
</dbReference>
<comment type="subcellular location">
    <subcellularLocation>
        <location evidence="2">Cytoplasmic vesicle</location>
        <location evidence="2">Secretory vesicle</location>
        <location evidence="2">Synaptic vesicle</location>
    </subcellularLocation>
    <subcellularLocation>
        <location evidence="1 7">Membrane</location>
        <topology evidence="1 7">Multi-pass membrane protein</topology>
    </subcellularLocation>
</comment>
<keyword evidence="4 7" id="KW-0812">Transmembrane</keyword>
<organism evidence="8 9">
    <name type="scientific">Brachionus calyciflorus</name>
    <dbReference type="NCBI Taxonomy" id="104777"/>
    <lineage>
        <taxon>Eukaryota</taxon>
        <taxon>Metazoa</taxon>
        <taxon>Spiralia</taxon>
        <taxon>Gnathifera</taxon>
        <taxon>Rotifera</taxon>
        <taxon>Eurotatoria</taxon>
        <taxon>Monogononta</taxon>
        <taxon>Pseudotrocha</taxon>
        <taxon>Ploima</taxon>
        <taxon>Brachionidae</taxon>
        <taxon>Brachionus</taxon>
    </lineage>
</organism>
<protein>
    <recommendedName>
        <fullName evidence="7">PRA1 family protein</fullName>
    </recommendedName>
</protein>
<evidence type="ECO:0000256" key="1">
    <source>
        <dbReference type="ARBA" id="ARBA00004141"/>
    </source>
</evidence>
<dbReference type="Proteomes" id="UP000663879">
    <property type="component" value="Unassembled WGS sequence"/>
</dbReference>
<evidence type="ECO:0000256" key="7">
    <source>
        <dbReference type="RuleBase" id="RU363107"/>
    </source>
</evidence>
<evidence type="ECO:0000256" key="2">
    <source>
        <dbReference type="ARBA" id="ARBA00004234"/>
    </source>
</evidence>
<dbReference type="EMBL" id="CAJNOC010002326">
    <property type="protein sequence ID" value="CAF0926429.1"/>
    <property type="molecule type" value="Genomic_DNA"/>
</dbReference>
<dbReference type="InterPro" id="IPR004895">
    <property type="entry name" value="Prenylated_rab_accept_PRA1"/>
</dbReference>
<feature type="transmembrane region" description="Helical" evidence="7">
    <location>
        <begin position="178"/>
        <end position="197"/>
    </location>
</feature>
<evidence type="ECO:0000256" key="3">
    <source>
        <dbReference type="ARBA" id="ARBA00006483"/>
    </source>
</evidence>
<sequence length="213" mass="23863">MTTQEQTINLENINLEGEIETPAKASANNSSSKIPPKSDSSFNFGMFSSVPSFDALKPTEWVSKRRENLKPWTEFASFSKFKKPNSPTQLGGRLFKNILYFQSNYLFVFIFLAIYCVLTSPFLLFAFMAFAGGLYIVNLKFKEGSLKIFGKEMGMAQLYMGAGFCSLPLFLIAGAGSAVFWIIGASFFVIALHASFYSREEQEDPFMVQMNVV</sequence>
<dbReference type="GO" id="GO:0005794">
    <property type="term" value="C:Golgi apparatus"/>
    <property type="evidence" value="ECO:0007669"/>
    <property type="project" value="TreeGrafter"/>
</dbReference>
<comment type="similarity">
    <text evidence="3 7">Belongs to the PRA1 family.</text>
</comment>
<dbReference type="Pfam" id="PF03208">
    <property type="entry name" value="PRA1"/>
    <property type="match status" value="1"/>
</dbReference>
<dbReference type="OrthoDB" id="63113at2759"/>
<evidence type="ECO:0000313" key="8">
    <source>
        <dbReference type="EMBL" id="CAF0926429.1"/>
    </source>
</evidence>
<evidence type="ECO:0000256" key="6">
    <source>
        <dbReference type="ARBA" id="ARBA00023136"/>
    </source>
</evidence>
<name>A0A814B9W0_9BILA</name>
<proteinExistence type="inferred from homology"/>